<accession>A0ABP8JML9</accession>
<evidence type="ECO:0000313" key="7">
    <source>
        <dbReference type="Proteomes" id="UP001500635"/>
    </source>
</evidence>
<feature type="compositionally biased region" description="Low complexity" evidence="3">
    <location>
        <begin position="146"/>
        <end position="155"/>
    </location>
</feature>
<evidence type="ECO:0000256" key="2">
    <source>
        <dbReference type="ARBA" id="ARBA00023027"/>
    </source>
</evidence>
<proteinExistence type="predicted"/>
<dbReference type="EMBL" id="BAABFR010000030">
    <property type="protein sequence ID" value="GAA4392794.1"/>
    <property type="molecule type" value="Genomic_DNA"/>
</dbReference>
<keyword evidence="7" id="KW-1185">Reference proteome</keyword>
<dbReference type="InterPro" id="IPR052197">
    <property type="entry name" value="ComplexI_49kDa-like"/>
</dbReference>
<name>A0ABP8JML9_9ACTN</name>
<evidence type="ECO:0000313" key="6">
    <source>
        <dbReference type="EMBL" id="GAA4392794.1"/>
    </source>
</evidence>
<sequence length="526" mass="55928">MSVAPIAGAGTVVRDVTVAEWHDALVACAATARFAGLYGTHEGTDIRLRALFVGRDGVVLCVGTVFEGGGDDGSGDDGSEGDGAGRAYPAPSYPSVTHAIPAAVWYERALHDLSGVVAVGHPRLDPLLSPLDSGSFSPQPGRSRADGPGPIIAPAPDRRGPSDLEGDGVFTLPLGPVRSGVYESIEFLIETPGEDIPHLNIRPHYKHRGVATRFDGCSPDDGIVVAERVEGIASVAHALAFSHAVEALAGVDVPARAAVIRVLHAELERIANHLDVAMRLCEAAGLSVAYTRFGWHKEETMRTVSTLCGNRFGRGVVCPGGVTRNPDPGPAQIAERVARLHDRVRADRDELMANASFLDRLRGTGVLHRDVAHRYGAVGPVGRGSAVETDVRWDRPYDAYRDLRFPQPPVAATGDCLARLRVRWREIDVSARLIADACEMLDDLGATPLAAQARPADGYSTGAAEAPQGEVLYGLEIRGGRIARCFARSASLHDMVLFHEVFSGDVFTDFAFIEATFGLSYAGVAM</sequence>
<organism evidence="6 7">
    <name type="scientific">Tsukamurella soli</name>
    <dbReference type="NCBI Taxonomy" id="644556"/>
    <lineage>
        <taxon>Bacteria</taxon>
        <taxon>Bacillati</taxon>
        <taxon>Actinomycetota</taxon>
        <taxon>Actinomycetes</taxon>
        <taxon>Mycobacteriales</taxon>
        <taxon>Tsukamurellaceae</taxon>
        <taxon>Tsukamurella</taxon>
    </lineage>
</organism>
<feature type="compositionally biased region" description="Acidic residues" evidence="3">
    <location>
        <begin position="69"/>
        <end position="80"/>
    </location>
</feature>
<evidence type="ECO:0000256" key="1">
    <source>
        <dbReference type="ARBA" id="ARBA00023002"/>
    </source>
</evidence>
<keyword evidence="2" id="KW-0520">NAD</keyword>
<dbReference type="PANTHER" id="PTHR43485">
    <property type="entry name" value="HYDROGENASE-4 COMPONENT G"/>
    <property type="match status" value="1"/>
</dbReference>
<feature type="region of interest" description="Disordered" evidence="3">
    <location>
        <begin position="130"/>
        <end position="163"/>
    </location>
</feature>
<keyword evidence="1" id="KW-0560">Oxidoreductase</keyword>
<reference evidence="7" key="1">
    <citation type="journal article" date="2019" name="Int. J. Syst. Evol. Microbiol.">
        <title>The Global Catalogue of Microorganisms (GCM) 10K type strain sequencing project: providing services to taxonomists for standard genome sequencing and annotation.</title>
        <authorList>
            <consortium name="The Broad Institute Genomics Platform"/>
            <consortium name="The Broad Institute Genome Sequencing Center for Infectious Disease"/>
            <person name="Wu L."/>
            <person name="Ma J."/>
        </authorList>
    </citation>
    <scope>NUCLEOTIDE SEQUENCE [LARGE SCALE GENOMIC DNA]</scope>
    <source>
        <strain evidence="7">JCM 17688</strain>
    </source>
</reference>
<dbReference type="InterPro" id="IPR001268">
    <property type="entry name" value="NADH_UbQ_OxRdtase_30kDa_su"/>
</dbReference>
<dbReference type="InterPro" id="IPR029014">
    <property type="entry name" value="NiFe-Hase_large"/>
</dbReference>
<dbReference type="Gene3D" id="3.30.460.80">
    <property type="entry name" value="NADH:ubiquinone oxidoreductase, 30kDa subunit"/>
    <property type="match status" value="1"/>
</dbReference>
<dbReference type="PANTHER" id="PTHR43485:SF1">
    <property type="entry name" value="FORMATE HYDROGENLYASE SUBUNIT 5-RELATED"/>
    <property type="match status" value="1"/>
</dbReference>
<protein>
    <submittedName>
        <fullName evidence="6">Hydrogenase large subunit</fullName>
    </submittedName>
</protein>
<dbReference type="Pfam" id="PF00346">
    <property type="entry name" value="Complex1_49kDa"/>
    <property type="match status" value="1"/>
</dbReference>
<dbReference type="RefSeq" id="WP_344995384.1">
    <property type="nucleotide sequence ID" value="NZ_BAABFR010000030.1"/>
</dbReference>
<feature type="domain" description="NADH:ubiquinone oxidoreductase 30kDa subunit" evidence="4">
    <location>
        <begin position="90"/>
        <end position="132"/>
    </location>
</feature>
<dbReference type="InterPro" id="IPR037232">
    <property type="entry name" value="NADH_quin_OxRdtase_su_C/D-like"/>
</dbReference>
<dbReference type="SUPFAM" id="SSF56762">
    <property type="entry name" value="HydB/Nqo4-like"/>
    <property type="match status" value="1"/>
</dbReference>
<feature type="region of interest" description="Disordered" evidence="3">
    <location>
        <begin position="69"/>
        <end position="90"/>
    </location>
</feature>
<feature type="domain" description="NADH-quinone oxidoreductase subunit D" evidence="5">
    <location>
        <begin position="296"/>
        <end position="443"/>
    </location>
</feature>
<dbReference type="Proteomes" id="UP001500635">
    <property type="component" value="Unassembled WGS sequence"/>
</dbReference>
<dbReference type="Gene3D" id="1.10.645.10">
    <property type="entry name" value="Cytochrome-c3 Hydrogenase, chain B"/>
    <property type="match status" value="1"/>
</dbReference>
<dbReference type="Pfam" id="PF00329">
    <property type="entry name" value="Complex1_30kDa"/>
    <property type="match status" value="1"/>
</dbReference>
<comment type="caution">
    <text evidence="6">The sequence shown here is derived from an EMBL/GenBank/DDBJ whole genome shotgun (WGS) entry which is preliminary data.</text>
</comment>
<evidence type="ECO:0000259" key="5">
    <source>
        <dbReference type="Pfam" id="PF00346"/>
    </source>
</evidence>
<dbReference type="InterPro" id="IPR001135">
    <property type="entry name" value="NADH_Q_OxRdtase_suD"/>
</dbReference>
<dbReference type="SUPFAM" id="SSF143243">
    <property type="entry name" value="Nqo5-like"/>
    <property type="match status" value="1"/>
</dbReference>
<evidence type="ECO:0000259" key="4">
    <source>
        <dbReference type="Pfam" id="PF00329"/>
    </source>
</evidence>
<gene>
    <name evidence="6" type="ORF">GCM10023147_22910</name>
</gene>
<evidence type="ECO:0000256" key="3">
    <source>
        <dbReference type="SAM" id="MobiDB-lite"/>
    </source>
</evidence>